<gene>
    <name evidence="2" type="ORF">PECAL_1P06010</name>
</gene>
<evidence type="ECO:0000313" key="2">
    <source>
        <dbReference type="EMBL" id="CAH0364246.1"/>
    </source>
</evidence>
<dbReference type="EMBL" id="CAKKNE010000001">
    <property type="protein sequence ID" value="CAH0364246.1"/>
    <property type="molecule type" value="Genomic_DNA"/>
</dbReference>
<dbReference type="Proteomes" id="UP000789595">
    <property type="component" value="Unassembled WGS sequence"/>
</dbReference>
<sequence length="215" mass="23776">MYCERYYRKCLGELVDEPRDEVLLGDLIVVSLQERARRPLGGRRLDHVDVAQAVVAGEALHVARRAVRDIAHNLGLAALQGEIRRAPLAPPDEGLELLALALGDDNNRLRFLSWHNRSSQATKLCHLPPALVREERGGHGLSFEGELGALHGHAHDAVPLLHNPVLGNEGRGQRAQQRTPHESHPVSNRRRRTGRIDTYAARRGDTQANPGSSRS</sequence>
<proteinExistence type="predicted"/>
<evidence type="ECO:0000313" key="3">
    <source>
        <dbReference type="Proteomes" id="UP000789595"/>
    </source>
</evidence>
<accession>A0A8J2SB84</accession>
<feature type="compositionally biased region" description="Polar residues" evidence="1">
    <location>
        <begin position="206"/>
        <end position="215"/>
    </location>
</feature>
<comment type="caution">
    <text evidence="2">The sequence shown here is derived from an EMBL/GenBank/DDBJ whole genome shotgun (WGS) entry which is preliminary data.</text>
</comment>
<reference evidence="2" key="1">
    <citation type="submission" date="2021-11" db="EMBL/GenBank/DDBJ databases">
        <authorList>
            <consortium name="Genoscope - CEA"/>
            <person name="William W."/>
        </authorList>
    </citation>
    <scope>NUCLEOTIDE SEQUENCE</scope>
</reference>
<name>A0A8J2SB84_9STRA</name>
<dbReference type="AlphaFoldDB" id="A0A8J2SB84"/>
<keyword evidence="3" id="KW-1185">Reference proteome</keyword>
<protein>
    <submittedName>
        <fullName evidence="2">Uncharacterized protein</fullName>
    </submittedName>
</protein>
<evidence type="ECO:0000256" key="1">
    <source>
        <dbReference type="SAM" id="MobiDB-lite"/>
    </source>
</evidence>
<organism evidence="2 3">
    <name type="scientific">Pelagomonas calceolata</name>
    <dbReference type="NCBI Taxonomy" id="35677"/>
    <lineage>
        <taxon>Eukaryota</taxon>
        <taxon>Sar</taxon>
        <taxon>Stramenopiles</taxon>
        <taxon>Ochrophyta</taxon>
        <taxon>Pelagophyceae</taxon>
        <taxon>Pelagomonadales</taxon>
        <taxon>Pelagomonadaceae</taxon>
        <taxon>Pelagomonas</taxon>
    </lineage>
</organism>
<feature type="region of interest" description="Disordered" evidence="1">
    <location>
        <begin position="161"/>
        <end position="215"/>
    </location>
</feature>